<evidence type="ECO:0000256" key="3">
    <source>
        <dbReference type="ARBA" id="ARBA00022840"/>
    </source>
</evidence>
<dbReference type="SMART" id="SM00382">
    <property type="entry name" value="AAA"/>
    <property type="match status" value="1"/>
</dbReference>
<dbReference type="GO" id="GO:0015833">
    <property type="term" value="P:peptide transport"/>
    <property type="evidence" value="ECO:0007669"/>
    <property type="project" value="InterPro"/>
</dbReference>
<evidence type="ECO:0000256" key="2">
    <source>
        <dbReference type="ARBA" id="ARBA00022741"/>
    </source>
</evidence>
<dbReference type="GO" id="GO:0005524">
    <property type="term" value="F:ATP binding"/>
    <property type="evidence" value="ECO:0007669"/>
    <property type="project" value="UniProtKB-KW"/>
</dbReference>
<dbReference type="NCBIfam" id="TIGR01727">
    <property type="entry name" value="oligo_HPY"/>
    <property type="match status" value="1"/>
</dbReference>
<dbReference type="SUPFAM" id="SSF52540">
    <property type="entry name" value="P-loop containing nucleoside triphosphate hydrolases"/>
    <property type="match status" value="1"/>
</dbReference>
<sequence length="346" mass="39475">MPHKAFWCLTNYFYDFLIYWLINNGLLDEILRVEGLSKQFVKKNVFGSTKSLVKAVEDVSFSLYNDEVLVIAGESGSGKTTIAKLILRAITPDSGKVIFQGEEIKDDSKSLMKIRMHCQMVHQDPYDSINPRMKVKDIVSEPLEIHNIGHGLEREKIVLDALREVKLEPSEEIANKYPHMLSGGQRQRVVLARALVVRPKIIIADEPVSMLDVSIRAEILDLMKNIQKKNDVSFIYITHDLATARYFGQRIIILYLGKIMEFGSIDRVLLEPRHPYTQALIDATSEPDPDNLHKEKIIRINDPLDIDFYSGCRFLARCPYAIKKCKDVPILETRDGRNVACFVDIG</sequence>
<dbReference type="GO" id="GO:0055085">
    <property type="term" value="P:transmembrane transport"/>
    <property type="evidence" value="ECO:0007669"/>
    <property type="project" value="UniProtKB-ARBA"/>
</dbReference>
<dbReference type="InterPro" id="IPR017871">
    <property type="entry name" value="ABC_transporter-like_CS"/>
</dbReference>
<dbReference type="PROSITE" id="PS50893">
    <property type="entry name" value="ABC_TRANSPORTER_2"/>
    <property type="match status" value="1"/>
</dbReference>
<dbReference type="Gene3D" id="3.40.50.300">
    <property type="entry name" value="P-loop containing nucleotide triphosphate hydrolases"/>
    <property type="match status" value="1"/>
</dbReference>
<evidence type="ECO:0000259" key="4">
    <source>
        <dbReference type="PROSITE" id="PS50893"/>
    </source>
</evidence>
<gene>
    <name evidence="5" type="ORF">ALOHA_HF4000APKG9P22ctg1g13</name>
</gene>
<dbReference type="Pfam" id="PF08352">
    <property type="entry name" value="oligo_HPY"/>
    <property type="match status" value="1"/>
</dbReference>
<dbReference type="InterPro" id="IPR003593">
    <property type="entry name" value="AAA+_ATPase"/>
</dbReference>
<reference evidence="5" key="1">
    <citation type="journal article" date="2008" name="ISME J.">
        <title>Genomic patterns of recombination, clonal divergence and environment in marine microbial populations.</title>
        <authorList>
            <person name="Konstantinidis K.T."/>
            <person name="Delong E.F."/>
        </authorList>
    </citation>
    <scope>NUCLEOTIDE SEQUENCE</scope>
</reference>
<name>B3TBI6_9ARCH</name>
<feature type="domain" description="ABC transporter" evidence="4">
    <location>
        <begin position="31"/>
        <end position="281"/>
    </location>
</feature>
<dbReference type="FunFam" id="3.40.50.300:FF:000016">
    <property type="entry name" value="Oligopeptide ABC transporter ATP-binding component"/>
    <property type="match status" value="1"/>
</dbReference>
<keyword evidence="1" id="KW-0813">Transport</keyword>
<dbReference type="Pfam" id="PF00005">
    <property type="entry name" value="ABC_tran"/>
    <property type="match status" value="1"/>
</dbReference>
<dbReference type="CDD" id="cd03257">
    <property type="entry name" value="ABC_NikE_OppD_transporters"/>
    <property type="match status" value="1"/>
</dbReference>
<dbReference type="EMBL" id="EU016662">
    <property type="protein sequence ID" value="ABZ09944.1"/>
    <property type="molecule type" value="Genomic_DNA"/>
</dbReference>
<dbReference type="InterPro" id="IPR013563">
    <property type="entry name" value="Oligopep_ABC_C"/>
</dbReference>
<keyword evidence="3" id="KW-0067">ATP-binding</keyword>
<dbReference type="InterPro" id="IPR050319">
    <property type="entry name" value="ABC_transp_ATP-bind"/>
</dbReference>
<dbReference type="InterPro" id="IPR025662">
    <property type="entry name" value="Sigma_54_int_dom_ATP-bd_1"/>
</dbReference>
<dbReference type="GO" id="GO:0016887">
    <property type="term" value="F:ATP hydrolysis activity"/>
    <property type="evidence" value="ECO:0007669"/>
    <property type="project" value="InterPro"/>
</dbReference>
<dbReference type="PANTHER" id="PTHR43776:SF8">
    <property type="entry name" value="ABC TRANSPORTER, ATP-BINDING PROTEIN"/>
    <property type="match status" value="1"/>
</dbReference>
<protein>
    <submittedName>
        <fullName evidence="5">Putative ABC transporter</fullName>
    </submittedName>
</protein>
<dbReference type="InterPro" id="IPR003439">
    <property type="entry name" value="ABC_transporter-like_ATP-bd"/>
</dbReference>
<dbReference type="PANTHER" id="PTHR43776">
    <property type="entry name" value="TRANSPORT ATP-BINDING PROTEIN"/>
    <property type="match status" value="1"/>
</dbReference>
<dbReference type="InterPro" id="IPR027417">
    <property type="entry name" value="P-loop_NTPase"/>
</dbReference>
<organism evidence="5">
    <name type="scientific">uncultured marine crenarchaeote HF4000_APKG9P22</name>
    <dbReference type="NCBI Taxonomy" id="455609"/>
    <lineage>
        <taxon>Archaea</taxon>
        <taxon>Nitrososphaerota</taxon>
        <taxon>Nitrososphaeria</taxon>
        <taxon>Nitrosopumilales</taxon>
        <taxon>environmental samples</taxon>
    </lineage>
</organism>
<keyword evidence="2" id="KW-0547">Nucleotide-binding</keyword>
<proteinExistence type="predicted"/>
<evidence type="ECO:0000313" key="5">
    <source>
        <dbReference type="EMBL" id="ABZ09944.1"/>
    </source>
</evidence>
<dbReference type="PROSITE" id="PS00675">
    <property type="entry name" value="SIGMA54_INTERACT_1"/>
    <property type="match status" value="1"/>
</dbReference>
<accession>B3TBI6</accession>
<dbReference type="AlphaFoldDB" id="B3TBI6"/>
<evidence type="ECO:0000256" key="1">
    <source>
        <dbReference type="ARBA" id="ARBA00022448"/>
    </source>
</evidence>
<dbReference type="PROSITE" id="PS00211">
    <property type="entry name" value="ABC_TRANSPORTER_1"/>
    <property type="match status" value="1"/>
</dbReference>